<name>A0A7T2GK26_9SPHN</name>
<dbReference type="PANTHER" id="PTHR41339">
    <property type="entry name" value="LIPL48"/>
    <property type="match status" value="1"/>
</dbReference>
<feature type="chain" id="PRO_5032801937" description="Lipoprotein" evidence="2">
    <location>
        <begin position="22"/>
        <end position="504"/>
    </location>
</feature>
<evidence type="ECO:0000313" key="4">
    <source>
        <dbReference type="Proteomes" id="UP000594873"/>
    </source>
</evidence>
<dbReference type="EMBL" id="CP065592">
    <property type="protein sequence ID" value="QPQ55310.1"/>
    <property type="molecule type" value="Genomic_DNA"/>
</dbReference>
<feature type="compositionally biased region" description="Pro residues" evidence="1">
    <location>
        <begin position="42"/>
        <end position="52"/>
    </location>
</feature>
<evidence type="ECO:0000256" key="1">
    <source>
        <dbReference type="SAM" id="MobiDB-lite"/>
    </source>
</evidence>
<dbReference type="AlphaFoldDB" id="A0A7T2GK26"/>
<accession>A0A7T2GK26</accession>
<dbReference type="Proteomes" id="UP000594873">
    <property type="component" value="Chromosome"/>
</dbReference>
<evidence type="ECO:0000313" key="3">
    <source>
        <dbReference type="EMBL" id="QPQ55310.1"/>
    </source>
</evidence>
<sequence>MSSLRHILLLGFAALPLAACGADDVASPGEGVIVPGGNGGTPQPPPPPPPGTPASSCPAGTTDGGEILANRRVCRLPNQISGQTVVRNVQGVAYALSGRVNVGVDVGGDGAAAGGQSASLTIEPGAVLFGASGADFLVVNRGSQIFADGTQTNPIIFTSRQNLLGTATDNSSNQWGGIILLGRAPISNCDGGAEGGTAGCQKLVEGPGANAFYGGNVAADSSGSMRYVQIRYTGFSLIEGNELQGLTTGGVGSGTNLQFIQVHNSGDDGIEIFGGRQNMKNIVITGADDDGLDTDVGYKGFIQFVLAIQRDQAAGATGDTMIEADSTDDGLFDATPRQNTRLANFTFIQRRTGRNAILLRGGTDYALYNGVVVGPTGCLDIDTAQTVQTAGPDEAGIPVFRSVAFSCPTAFDADADNFEAPTFSAGTNNNSALVSTLTNLFVNGANETAVPAFTTLSTISAFFTNTNYIGAVRDAQDTWYRGWTCDSAYAPFGSGAACTAIPVS</sequence>
<gene>
    <name evidence="3" type="ORF">IC614_01455</name>
</gene>
<feature type="region of interest" description="Disordered" evidence="1">
    <location>
        <begin position="30"/>
        <end position="62"/>
    </location>
</feature>
<feature type="signal peptide" evidence="2">
    <location>
        <begin position="1"/>
        <end position="21"/>
    </location>
</feature>
<keyword evidence="4" id="KW-1185">Reference proteome</keyword>
<dbReference type="RefSeq" id="WP_200971985.1">
    <property type="nucleotide sequence ID" value="NZ_CP065592.1"/>
</dbReference>
<organism evidence="3 4">
    <name type="scientific">Allosphingosinicella flava</name>
    <dbReference type="NCBI Taxonomy" id="2771430"/>
    <lineage>
        <taxon>Bacteria</taxon>
        <taxon>Pseudomonadati</taxon>
        <taxon>Pseudomonadota</taxon>
        <taxon>Alphaproteobacteria</taxon>
        <taxon>Sphingomonadales</taxon>
        <taxon>Sphingomonadaceae</taxon>
        <taxon>Allosphingosinicella</taxon>
    </lineage>
</organism>
<evidence type="ECO:0000256" key="2">
    <source>
        <dbReference type="SAM" id="SignalP"/>
    </source>
</evidence>
<reference evidence="3 4" key="1">
    <citation type="submission" date="2020-11" db="EMBL/GenBank/DDBJ databases">
        <title>Genome seq and assembly of Sphingosinicella sp.</title>
        <authorList>
            <person name="Chhetri G."/>
        </authorList>
    </citation>
    <scope>NUCLEOTIDE SEQUENCE [LARGE SCALE GENOMIC DNA]</scope>
    <source>
        <strain evidence="3 4">UDD2</strain>
    </source>
</reference>
<protein>
    <recommendedName>
        <fullName evidence="5">Lipoprotein</fullName>
    </recommendedName>
</protein>
<dbReference type="KEGG" id="sflv:IC614_01455"/>
<dbReference type="PANTHER" id="PTHR41339:SF1">
    <property type="entry name" value="SECRETED PROTEIN"/>
    <property type="match status" value="1"/>
</dbReference>
<proteinExistence type="predicted"/>
<evidence type="ECO:0008006" key="5">
    <source>
        <dbReference type="Google" id="ProtNLM"/>
    </source>
</evidence>
<keyword evidence="2" id="KW-0732">Signal</keyword>